<evidence type="ECO:0000256" key="5">
    <source>
        <dbReference type="SAM" id="Phobius"/>
    </source>
</evidence>
<dbReference type="OrthoDB" id="31084at2157"/>
<dbReference type="CDD" id="cd16914">
    <property type="entry name" value="EcfT"/>
    <property type="match status" value="1"/>
</dbReference>
<keyword evidence="4 5" id="KW-0472">Membrane</keyword>
<evidence type="ECO:0000313" key="6">
    <source>
        <dbReference type="EMBL" id="AKG38728.1"/>
    </source>
</evidence>
<dbReference type="GO" id="GO:0005886">
    <property type="term" value="C:plasma membrane"/>
    <property type="evidence" value="ECO:0007669"/>
    <property type="project" value="UniProtKB-ARBA"/>
</dbReference>
<evidence type="ECO:0000313" key="7">
    <source>
        <dbReference type="Proteomes" id="UP000067434"/>
    </source>
</evidence>
<evidence type="ECO:0000256" key="2">
    <source>
        <dbReference type="ARBA" id="ARBA00022692"/>
    </source>
</evidence>
<dbReference type="PANTHER" id="PTHR33514:SF1">
    <property type="entry name" value="ABC TRANSPORTER PERMEASE"/>
    <property type="match status" value="1"/>
</dbReference>
<evidence type="ECO:0000256" key="3">
    <source>
        <dbReference type="ARBA" id="ARBA00022989"/>
    </source>
</evidence>
<dbReference type="GeneID" id="25401525"/>
<gene>
    <name evidence="6" type="ORF">MA03_04800</name>
</gene>
<name>A0A0F7FIG1_9CREN</name>
<dbReference type="EMBL" id="CP009961">
    <property type="protein sequence ID" value="AKG38728.1"/>
    <property type="molecule type" value="Genomic_DNA"/>
</dbReference>
<dbReference type="Proteomes" id="UP000067434">
    <property type="component" value="Chromosome"/>
</dbReference>
<comment type="subcellular location">
    <subcellularLocation>
        <location evidence="1">Membrane</location>
        <topology evidence="1">Multi-pass membrane protein</topology>
    </subcellularLocation>
</comment>
<keyword evidence="7" id="KW-1185">Reference proteome</keyword>
<proteinExistence type="predicted"/>
<dbReference type="PANTHER" id="PTHR33514">
    <property type="entry name" value="PROTEIN ABCI12, CHLOROPLASTIC"/>
    <property type="match status" value="1"/>
</dbReference>
<evidence type="ECO:0000256" key="4">
    <source>
        <dbReference type="ARBA" id="ARBA00023136"/>
    </source>
</evidence>
<dbReference type="InterPro" id="IPR003339">
    <property type="entry name" value="ABC/ECF_trnsptr_transmembrane"/>
</dbReference>
<feature type="transmembrane region" description="Helical" evidence="5">
    <location>
        <begin position="147"/>
        <end position="166"/>
    </location>
</feature>
<keyword evidence="3 5" id="KW-1133">Transmembrane helix</keyword>
<keyword evidence="2 5" id="KW-0812">Transmembrane</keyword>
<dbReference type="RefSeq" id="WP_052884182.1">
    <property type="nucleotide sequence ID" value="NZ_CP009961.1"/>
</dbReference>
<evidence type="ECO:0008006" key="8">
    <source>
        <dbReference type="Google" id="ProtNLM"/>
    </source>
</evidence>
<sequence>MFTGLYIERKSFMHGLDPRSKLIWSILVLAASIATQFNGIKGIPVFISTLMALSLSGLGTGVALLLIFNSLIFFLVSTIIWAGIYSSQGTVLLEMGWLRVTDVGLLVALGKFFLIVNPIIAFVVFFASTKPYHLMWTLEKIKVPHKLALTFVIALSLLPSMVKVAGDVIDAQRARGLSLDKGSLVERIRKHIPIIVPLFSKMLTDVWDLSLVLATRAVGYGKRTYVLESNWKSSDTIFILVSLVFYGVIAAWGMGLIQL</sequence>
<organism evidence="6 7">
    <name type="scientific">Infirmifilum uzonense</name>
    <dbReference type="NCBI Taxonomy" id="1550241"/>
    <lineage>
        <taxon>Archaea</taxon>
        <taxon>Thermoproteota</taxon>
        <taxon>Thermoprotei</taxon>
        <taxon>Thermofilales</taxon>
        <taxon>Thermofilaceae</taxon>
        <taxon>Infirmifilum</taxon>
    </lineage>
</organism>
<dbReference type="Pfam" id="PF02361">
    <property type="entry name" value="CbiQ"/>
    <property type="match status" value="1"/>
</dbReference>
<dbReference type="HOGENOM" id="CLU_056469_2_0_2"/>
<dbReference type="STRING" id="1550241.MA03_04800"/>
<evidence type="ECO:0000256" key="1">
    <source>
        <dbReference type="ARBA" id="ARBA00004141"/>
    </source>
</evidence>
<dbReference type="AlphaFoldDB" id="A0A0F7FIG1"/>
<dbReference type="PATRIC" id="fig|1550241.5.peg.1014"/>
<feature type="transmembrane region" description="Helical" evidence="5">
    <location>
        <begin position="105"/>
        <end position="127"/>
    </location>
</feature>
<feature type="transmembrane region" description="Helical" evidence="5">
    <location>
        <begin position="237"/>
        <end position="257"/>
    </location>
</feature>
<accession>A0A0F7FIG1</accession>
<protein>
    <recommendedName>
        <fullName evidence="8">Energy-coupling factor transporter transmembrane protein EcfT</fullName>
    </recommendedName>
</protein>
<feature type="transmembrane region" description="Helical" evidence="5">
    <location>
        <begin position="52"/>
        <end position="85"/>
    </location>
</feature>
<dbReference type="KEGG" id="thf:MA03_04800"/>
<feature type="transmembrane region" description="Helical" evidence="5">
    <location>
        <begin position="22"/>
        <end position="40"/>
    </location>
</feature>
<reference evidence="6 7" key="1">
    <citation type="journal article" date="2015" name="Stand. Genomic Sci.">
        <title>Complete genome sequence of and proposal of Thermofilum uzonense sp. nov. a novel hyperthermophilic crenarchaeon and emended description of the genus Thermofilum.</title>
        <authorList>
            <person name="Toshchakov S.V."/>
            <person name="Korzhenkov A.A."/>
            <person name="Samarov N.I."/>
            <person name="Mazunin I.O."/>
            <person name="Mozhey O.I."/>
            <person name="Shmyr I.S."/>
            <person name="Derbikova K.S."/>
            <person name="Taranov E.A."/>
            <person name="Dominova I.N."/>
            <person name="Bonch-Osmolovskaya E.A."/>
            <person name="Patrushev M.V."/>
            <person name="Podosokorskaya O.A."/>
            <person name="Kublanov I.V."/>
        </authorList>
    </citation>
    <scope>NUCLEOTIDE SEQUENCE [LARGE SCALE GENOMIC DNA]</scope>
    <source>
        <strain evidence="6 7">1807-2</strain>
    </source>
</reference>